<dbReference type="PANTHER" id="PTHR28083">
    <property type="entry name" value="GOOD FOR FULL DBP5 ACTIVITY PROTEIN 2"/>
    <property type="match status" value="1"/>
</dbReference>
<reference evidence="2 3" key="1">
    <citation type="submission" date="2016-05" db="EMBL/GenBank/DDBJ databases">
        <title>A degradative enzymes factory behind the ericoid mycorrhizal symbiosis.</title>
        <authorList>
            <consortium name="DOE Joint Genome Institute"/>
            <person name="Martino E."/>
            <person name="Morin E."/>
            <person name="Grelet G."/>
            <person name="Kuo A."/>
            <person name="Kohler A."/>
            <person name="Daghino S."/>
            <person name="Barry K."/>
            <person name="Choi C."/>
            <person name="Cichocki N."/>
            <person name="Clum A."/>
            <person name="Copeland A."/>
            <person name="Hainaut M."/>
            <person name="Haridas S."/>
            <person name="Labutti K."/>
            <person name="Lindquist E."/>
            <person name="Lipzen A."/>
            <person name="Khouja H.-R."/>
            <person name="Murat C."/>
            <person name="Ohm R."/>
            <person name="Olson A."/>
            <person name="Spatafora J."/>
            <person name="Veneault-Fourrey C."/>
            <person name="Henrissat B."/>
            <person name="Grigoriev I."/>
            <person name="Martin F."/>
            <person name="Perotto S."/>
        </authorList>
    </citation>
    <scope>NUCLEOTIDE SEQUENCE [LARGE SCALE GENOMIC DNA]</scope>
    <source>
        <strain evidence="2 3">UAMH 7357</strain>
    </source>
</reference>
<name>A0A2J6PZI8_9HELO</name>
<dbReference type="GO" id="GO:0005634">
    <property type="term" value="C:nucleus"/>
    <property type="evidence" value="ECO:0007669"/>
    <property type="project" value="TreeGrafter"/>
</dbReference>
<evidence type="ECO:0000313" key="3">
    <source>
        <dbReference type="Proteomes" id="UP000235672"/>
    </source>
</evidence>
<dbReference type="OrthoDB" id="5953249at2759"/>
<feature type="non-terminal residue" evidence="2">
    <location>
        <position position="1"/>
    </location>
</feature>
<sequence>PLVREFGIATLDTRHLRCLASPFPASKIISTLQFSTSHPSEDFIDCDFTDFKECGFAETVFVPQADLPTTITESLHIKADTSPDPRTLRNIVIIGHSVKTDLKILQRLGVNVHEVAPVLAILDTDLVARNLLGAKSSPPL</sequence>
<feature type="non-terminal residue" evidence="2">
    <location>
        <position position="140"/>
    </location>
</feature>
<dbReference type="Proteomes" id="UP000235672">
    <property type="component" value="Unassembled WGS sequence"/>
</dbReference>
<dbReference type="AlphaFoldDB" id="A0A2J6PZI8"/>
<dbReference type="Pfam" id="PF21762">
    <property type="entry name" value="DEDDh_C"/>
    <property type="match status" value="1"/>
</dbReference>
<feature type="domain" description="Gfd2/YDR514C-like C-terminal" evidence="1">
    <location>
        <begin position="2"/>
        <end position="135"/>
    </location>
</feature>
<keyword evidence="3" id="KW-1185">Reference proteome</keyword>
<proteinExistence type="predicted"/>
<accession>A0A2J6PZI8</accession>
<dbReference type="STRING" id="1745343.A0A2J6PZI8"/>
<evidence type="ECO:0000313" key="2">
    <source>
        <dbReference type="EMBL" id="PMD19439.1"/>
    </source>
</evidence>
<dbReference type="PANTHER" id="PTHR28083:SF1">
    <property type="entry name" value="GOOD FOR FULL DBP5 ACTIVITY PROTEIN 2"/>
    <property type="match status" value="1"/>
</dbReference>
<dbReference type="InterPro" id="IPR040151">
    <property type="entry name" value="Gfd2/YDR514C-like"/>
</dbReference>
<gene>
    <name evidence="2" type="ORF">NA56DRAFT_542732</name>
</gene>
<protein>
    <recommendedName>
        <fullName evidence="1">Gfd2/YDR514C-like C-terminal domain-containing protein</fullName>
    </recommendedName>
</protein>
<organism evidence="2 3">
    <name type="scientific">Hyaloscypha hepaticicola</name>
    <dbReference type="NCBI Taxonomy" id="2082293"/>
    <lineage>
        <taxon>Eukaryota</taxon>
        <taxon>Fungi</taxon>
        <taxon>Dikarya</taxon>
        <taxon>Ascomycota</taxon>
        <taxon>Pezizomycotina</taxon>
        <taxon>Leotiomycetes</taxon>
        <taxon>Helotiales</taxon>
        <taxon>Hyaloscyphaceae</taxon>
        <taxon>Hyaloscypha</taxon>
    </lineage>
</organism>
<dbReference type="EMBL" id="KZ613489">
    <property type="protein sequence ID" value="PMD19439.1"/>
    <property type="molecule type" value="Genomic_DNA"/>
</dbReference>
<dbReference type="InterPro" id="IPR048519">
    <property type="entry name" value="Gfd2/YDR514C-like_C"/>
</dbReference>
<evidence type="ECO:0000259" key="1">
    <source>
        <dbReference type="Pfam" id="PF21762"/>
    </source>
</evidence>